<sequence length="263" mass="28000">MPRRTPRDGRRRALSQNFLHDQQVVADVVATLHPPPSTLVVDLGAGAGALTQAVAARGARVLAVELDPRWVRVLRSRAPAWGDVDVRAGDALRVPFPAEPFSVISNAPYAIGTKLVRRLLTDAHGLTRAVVVLQREAALRLAGGGRFAASWAPWFELRASGRIPARAFRPVPSVESAILTILPRPIPLLSPAAYPGYDRFLTAVFTGRGNTVAQRLGVRPAELAALGLPRDATPGAVDPESYARVFTHLVASGGTCRTGKGSP</sequence>
<dbReference type="PROSITE" id="PS01131">
    <property type="entry name" value="RRNA_A_DIMETH"/>
    <property type="match status" value="1"/>
</dbReference>
<evidence type="ECO:0000259" key="6">
    <source>
        <dbReference type="SMART" id="SM00650"/>
    </source>
</evidence>
<dbReference type="GO" id="GO:0003723">
    <property type="term" value="F:RNA binding"/>
    <property type="evidence" value="ECO:0007669"/>
    <property type="project" value="UniProtKB-UniRule"/>
</dbReference>
<feature type="binding site" evidence="5">
    <location>
        <position position="19"/>
    </location>
    <ligand>
        <name>S-adenosyl-L-methionine</name>
        <dbReference type="ChEBI" id="CHEBI:59789"/>
    </ligand>
</feature>
<dbReference type="AlphaFoldDB" id="A0A660LFI7"/>
<feature type="binding site" evidence="5">
    <location>
        <position position="44"/>
    </location>
    <ligand>
        <name>S-adenosyl-L-methionine</name>
        <dbReference type="ChEBI" id="CHEBI:59789"/>
    </ligand>
</feature>
<feature type="binding site" evidence="5">
    <location>
        <position position="106"/>
    </location>
    <ligand>
        <name>S-adenosyl-L-methionine</name>
        <dbReference type="ChEBI" id="CHEBI:59789"/>
    </ligand>
</feature>
<evidence type="ECO:0000256" key="1">
    <source>
        <dbReference type="ARBA" id="ARBA00022603"/>
    </source>
</evidence>
<organism evidence="7 8">
    <name type="scientific">Solirubrobacter pauli</name>
    <dbReference type="NCBI Taxonomy" id="166793"/>
    <lineage>
        <taxon>Bacteria</taxon>
        <taxon>Bacillati</taxon>
        <taxon>Actinomycetota</taxon>
        <taxon>Thermoleophilia</taxon>
        <taxon>Solirubrobacterales</taxon>
        <taxon>Solirubrobacteraceae</taxon>
        <taxon>Solirubrobacter</taxon>
    </lineage>
</organism>
<dbReference type="CDD" id="cd02440">
    <property type="entry name" value="AdoMet_MTases"/>
    <property type="match status" value="1"/>
</dbReference>
<dbReference type="OrthoDB" id="3616874at2"/>
<dbReference type="Proteomes" id="UP000278962">
    <property type="component" value="Unassembled WGS sequence"/>
</dbReference>
<evidence type="ECO:0000313" key="8">
    <source>
        <dbReference type="Proteomes" id="UP000278962"/>
    </source>
</evidence>
<dbReference type="RefSeq" id="WP_121249127.1">
    <property type="nucleotide sequence ID" value="NZ_RBIL01000001.1"/>
</dbReference>
<keyword evidence="1 5" id="KW-0489">Methyltransferase</keyword>
<protein>
    <submittedName>
        <fullName evidence="7">23S rRNA (Adenine-N6)-dimethyltransferase</fullName>
    </submittedName>
</protein>
<proteinExistence type="inferred from homology"/>
<dbReference type="Gene3D" id="3.40.50.150">
    <property type="entry name" value="Vaccinia Virus protein VP39"/>
    <property type="match status" value="1"/>
</dbReference>
<name>A0A660LFI7_9ACTN</name>
<feature type="binding site" evidence="5">
    <location>
        <position position="90"/>
    </location>
    <ligand>
        <name>S-adenosyl-L-methionine</name>
        <dbReference type="ChEBI" id="CHEBI:59789"/>
    </ligand>
</feature>
<dbReference type="InterPro" id="IPR029063">
    <property type="entry name" value="SAM-dependent_MTases_sf"/>
</dbReference>
<keyword evidence="2 5" id="KW-0808">Transferase</keyword>
<feature type="binding site" evidence="5">
    <location>
        <position position="65"/>
    </location>
    <ligand>
        <name>S-adenosyl-L-methionine</name>
        <dbReference type="ChEBI" id="CHEBI:59789"/>
    </ligand>
</feature>
<keyword evidence="3 5" id="KW-0949">S-adenosyl-L-methionine</keyword>
<keyword evidence="4 5" id="KW-0694">RNA-binding</keyword>
<gene>
    <name evidence="7" type="ORF">C8N24_1303</name>
</gene>
<dbReference type="Pfam" id="PF00398">
    <property type="entry name" value="RrnaAD"/>
    <property type="match status" value="1"/>
</dbReference>
<evidence type="ECO:0000256" key="4">
    <source>
        <dbReference type="ARBA" id="ARBA00022884"/>
    </source>
</evidence>
<evidence type="ECO:0000313" key="7">
    <source>
        <dbReference type="EMBL" id="RKQ91481.1"/>
    </source>
</evidence>
<comment type="similarity">
    <text evidence="5">Belongs to the class I-like SAM-binding methyltransferase superfamily. rRNA adenine N(6)-methyltransferase family.</text>
</comment>
<dbReference type="InterPro" id="IPR001737">
    <property type="entry name" value="KsgA/Erm"/>
</dbReference>
<evidence type="ECO:0000256" key="3">
    <source>
        <dbReference type="ARBA" id="ARBA00022691"/>
    </source>
</evidence>
<dbReference type="PROSITE" id="PS51689">
    <property type="entry name" value="SAM_RNA_A_N6_MT"/>
    <property type="match status" value="1"/>
</dbReference>
<evidence type="ECO:0000256" key="2">
    <source>
        <dbReference type="ARBA" id="ARBA00022679"/>
    </source>
</evidence>
<dbReference type="PANTHER" id="PTHR11727:SF7">
    <property type="entry name" value="DIMETHYLADENOSINE TRANSFERASE-RELATED"/>
    <property type="match status" value="1"/>
</dbReference>
<dbReference type="PANTHER" id="PTHR11727">
    <property type="entry name" value="DIMETHYLADENOSINE TRANSFERASE"/>
    <property type="match status" value="1"/>
</dbReference>
<accession>A0A660LFI7</accession>
<dbReference type="SMART" id="SM00650">
    <property type="entry name" value="rADc"/>
    <property type="match status" value="1"/>
</dbReference>
<dbReference type="SUPFAM" id="SSF53335">
    <property type="entry name" value="S-adenosyl-L-methionine-dependent methyltransferases"/>
    <property type="match status" value="1"/>
</dbReference>
<dbReference type="InterPro" id="IPR020596">
    <property type="entry name" value="rRNA_Ade_Mease_Trfase_CS"/>
</dbReference>
<feature type="domain" description="Ribosomal RNA adenine methylase transferase N-terminal" evidence="6">
    <location>
        <begin position="24"/>
        <end position="185"/>
    </location>
</feature>
<evidence type="ECO:0000256" key="5">
    <source>
        <dbReference type="PROSITE-ProRule" id="PRU01026"/>
    </source>
</evidence>
<dbReference type="GO" id="GO:0000179">
    <property type="term" value="F:rRNA (adenine-N6,N6-)-dimethyltransferase activity"/>
    <property type="evidence" value="ECO:0007669"/>
    <property type="project" value="UniProtKB-UniRule"/>
</dbReference>
<comment type="caution">
    <text evidence="7">The sequence shown here is derived from an EMBL/GenBank/DDBJ whole genome shotgun (WGS) entry which is preliminary data.</text>
</comment>
<dbReference type="InterPro" id="IPR020598">
    <property type="entry name" value="rRNA_Ade_methylase_Trfase_N"/>
</dbReference>
<reference evidence="7 8" key="1">
    <citation type="submission" date="2018-10" db="EMBL/GenBank/DDBJ databases">
        <title>Genomic Encyclopedia of Archaeal and Bacterial Type Strains, Phase II (KMG-II): from individual species to whole genera.</title>
        <authorList>
            <person name="Goeker M."/>
        </authorList>
    </citation>
    <scope>NUCLEOTIDE SEQUENCE [LARGE SCALE GENOMIC DNA]</scope>
    <source>
        <strain evidence="7 8">DSM 14954</strain>
    </source>
</reference>
<dbReference type="EMBL" id="RBIL01000001">
    <property type="protein sequence ID" value="RKQ91481.1"/>
    <property type="molecule type" value="Genomic_DNA"/>
</dbReference>
<keyword evidence="8" id="KW-1185">Reference proteome</keyword>
<feature type="binding site" evidence="5">
    <location>
        <position position="17"/>
    </location>
    <ligand>
        <name>S-adenosyl-L-methionine</name>
        <dbReference type="ChEBI" id="CHEBI:59789"/>
    </ligand>
</feature>